<keyword evidence="2" id="KW-1185">Reference proteome</keyword>
<organism evidence="1 2">
    <name type="scientific">Klebsormidium nitens</name>
    <name type="common">Green alga</name>
    <name type="synonym">Ulothrix nitens</name>
    <dbReference type="NCBI Taxonomy" id="105231"/>
    <lineage>
        <taxon>Eukaryota</taxon>
        <taxon>Viridiplantae</taxon>
        <taxon>Streptophyta</taxon>
        <taxon>Klebsormidiophyceae</taxon>
        <taxon>Klebsormidiales</taxon>
        <taxon>Klebsormidiaceae</taxon>
        <taxon>Klebsormidium</taxon>
    </lineage>
</organism>
<evidence type="ECO:0008006" key="3">
    <source>
        <dbReference type="Google" id="ProtNLM"/>
    </source>
</evidence>
<reference evidence="1 2" key="1">
    <citation type="journal article" date="2014" name="Nat. Commun.">
        <title>Klebsormidium flaccidum genome reveals primary factors for plant terrestrial adaptation.</title>
        <authorList>
            <person name="Hori K."/>
            <person name="Maruyama F."/>
            <person name="Fujisawa T."/>
            <person name="Togashi T."/>
            <person name="Yamamoto N."/>
            <person name="Seo M."/>
            <person name="Sato S."/>
            <person name="Yamada T."/>
            <person name="Mori H."/>
            <person name="Tajima N."/>
            <person name="Moriyama T."/>
            <person name="Ikeuchi M."/>
            <person name="Watanabe M."/>
            <person name="Wada H."/>
            <person name="Kobayashi K."/>
            <person name="Saito M."/>
            <person name="Masuda T."/>
            <person name="Sasaki-Sekimoto Y."/>
            <person name="Mashiguchi K."/>
            <person name="Awai K."/>
            <person name="Shimojima M."/>
            <person name="Masuda S."/>
            <person name="Iwai M."/>
            <person name="Nobusawa T."/>
            <person name="Narise T."/>
            <person name="Kondo S."/>
            <person name="Saito H."/>
            <person name="Sato R."/>
            <person name="Murakawa M."/>
            <person name="Ihara Y."/>
            <person name="Oshima-Yamada Y."/>
            <person name="Ohtaka K."/>
            <person name="Satoh M."/>
            <person name="Sonobe K."/>
            <person name="Ishii M."/>
            <person name="Ohtani R."/>
            <person name="Kanamori-Sato M."/>
            <person name="Honoki R."/>
            <person name="Miyazaki D."/>
            <person name="Mochizuki H."/>
            <person name="Umetsu J."/>
            <person name="Higashi K."/>
            <person name="Shibata D."/>
            <person name="Kamiya Y."/>
            <person name="Sato N."/>
            <person name="Nakamura Y."/>
            <person name="Tabata S."/>
            <person name="Ida S."/>
            <person name="Kurokawa K."/>
            <person name="Ohta H."/>
        </authorList>
    </citation>
    <scope>NUCLEOTIDE SEQUENCE [LARGE SCALE GENOMIC DNA]</scope>
    <source>
        <strain evidence="1 2">NIES-2285</strain>
    </source>
</reference>
<evidence type="ECO:0000313" key="1">
    <source>
        <dbReference type="EMBL" id="GAQ90488.1"/>
    </source>
</evidence>
<dbReference type="InterPro" id="IPR016084">
    <property type="entry name" value="Haem_Oase-like_multi-hlx"/>
</dbReference>
<accession>A0A1Y1IQR9</accession>
<gene>
    <name evidence="1" type="ORF">KFL_006460040</name>
</gene>
<dbReference type="Gene3D" id="1.20.910.10">
    <property type="entry name" value="Heme oxygenase-like"/>
    <property type="match status" value="1"/>
</dbReference>
<evidence type="ECO:0000313" key="2">
    <source>
        <dbReference type="Proteomes" id="UP000054558"/>
    </source>
</evidence>
<dbReference type="Pfam" id="PF14518">
    <property type="entry name" value="Haem_oxygenas_2"/>
    <property type="match status" value="1"/>
</dbReference>
<name>A0A1Y1IQR9_KLENI</name>
<dbReference type="SUPFAM" id="SSF48613">
    <property type="entry name" value="Heme oxygenase-like"/>
    <property type="match status" value="1"/>
</dbReference>
<dbReference type="Proteomes" id="UP000054558">
    <property type="component" value="Unassembled WGS sequence"/>
</dbReference>
<proteinExistence type="predicted"/>
<protein>
    <recommendedName>
        <fullName evidence="3">Iron-containing redox enzyme family protein</fullName>
    </recommendedName>
</protein>
<dbReference type="AlphaFoldDB" id="A0A1Y1IQR9"/>
<sequence>MVAEKWSLSPAFVVKQPSFAESLAHDIELLPASVAQHPVFGACDSPQMVALLVRSLEHSTCCFPSYLAFGAVHAPNDEIRSTIISQLNDELGNGRWAEDGHANLLKTMVNGLNRELGELVPQDVLTAPGSPAHTLKKVFDQGYLNPDNLRMLGAFMVAEALAKHFDIALLGAINRHVANGSLHLSPNELRWIRLHAELEVEHEGEVLAMCRSLKELDGRAVQRVRAGAEDFFRGFCAFLDALCKSYAHSV</sequence>
<dbReference type="EMBL" id="DF237595">
    <property type="protein sequence ID" value="GAQ90488.1"/>
    <property type="molecule type" value="Genomic_DNA"/>
</dbReference>